<evidence type="ECO:0000313" key="2">
    <source>
        <dbReference type="Proteomes" id="UP000756703"/>
    </source>
</evidence>
<dbReference type="Proteomes" id="UP000756703">
    <property type="component" value="Unassembled WGS sequence"/>
</dbReference>
<evidence type="ECO:0000313" key="1">
    <source>
        <dbReference type="EMBL" id="MBI4132654.1"/>
    </source>
</evidence>
<dbReference type="InterPro" id="IPR024079">
    <property type="entry name" value="MetalloPept_cat_dom_sf"/>
</dbReference>
<organism evidence="1 2">
    <name type="scientific">Candidatus Sungiibacteriota bacterium</name>
    <dbReference type="NCBI Taxonomy" id="2750080"/>
    <lineage>
        <taxon>Bacteria</taxon>
        <taxon>Candidatus Sungiibacteriota</taxon>
    </lineage>
</organism>
<reference evidence="1" key="1">
    <citation type="submission" date="2020-07" db="EMBL/GenBank/DDBJ databases">
        <title>Huge and variable diversity of episymbiotic CPR bacteria and DPANN archaea in groundwater ecosystems.</title>
        <authorList>
            <person name="He C.Y."/>
            <person name="Keren R."/>
            <person name="Whittaker M."/>
            <person name="Farag I.F."/>
            <person name="Doudna J."/>
            <person name="Cate J.H.D."/>
            <person name="Banfield J.F."/>
        </authorList>
    </citation>
    <scope>NUCLEOTIDE SEQUENCE</scope>
    <source>
        <strain evidence="1">NC_groundwater_1225_Ag_S-0.1um_56_177</strain>
    </source>
</reference>
<sequence>MFSHYRFGAVAAVIVLFAAGIFATVAYANHSWDNYHWARTANPFTLKLGDNVSTTWDVYLSTASSDWSQSSVLNTTVVAGGTRARNCRPTAGRIEVCNYRYGNNGWLGLAQIWVNSSSHITQAVAKMNDTYFNTATYNTPAWRRLVVCQEIAHGFGLDHQDENFSNPNLGSCMDYTNDPDGPPSNEHPNQHDYDQLETIYAHLDGATTVGQTAPRGNGNNGVENQAEWGKAIRTSSDGRPSLYARDLGGGEKVFTFVIWADAANGN</sequence>
<dbReference type="AlphaFoldDB" id="A0A932YYS3"/>
<name>A0A932YYS3_9BACT</name>
<proteinExistence type="predicted"/>
<comment type="caution">
    <text evidence="1">The sequence shown here is derived from an EMBL/GenBank/DDBJ whole genome shotgun (WGS) entry which is preliminary data.</text>
</comment>
<protein>
    <submittedName>
        <fullName evidence="1">Uncharacterized protein</fullName>
    </submittedName>
</protein>
<dbReference type="SUPFAM" id="SSF55486">
    <property type="entry name" value="Metalloproteases ('zincins'), catalytic domain"/>
    <property type="match status" value="1"/>
</dbReference>
<gene>
    <name evidence="1" type="ORF">HY473_00945</name>
</gene>
<dbReference type="Gene3D" id="3.40.390.10">
    <property type="entry name" value="Collagenase (Catalytic Domain)"/>
    <property type="match status" value="1"/>
</dbReference>
<accession>A0A932YYS3</accession>
<dbReference type="EMBL" id="JACQMI010000005">
    <property type="protein sequence ID" value="MBI4132654.1"/>
    <property type="molecule type" value="Genomic_DNA"/>
</dbReference>
<dbReference type="GO" id="GO:0008237">
    <property type="term" value="F:metallopeptidase activity"/>
    <property type="evidence" value="ECO:0007669"/>
    <property type="project" value="InterPro"/>
</dbReference>